<dbReference type="GO" id="GO:0003677">
    <property type="term" value="F:DNA binding"/>
    <property type="evidence" value="ECO:0007669"/>
    <property type="project" value="UniProtKB-UniRule"/>
</dbReference>
<dbReference type="Gene3D" id="1.10.357.10">
    <property type="entry name" value="Tetracycline Repressor, domain 2"/>
    <property type="match status" value="1"/>
</dbReference>
<dbReference type="PROSITE" id="PS50977">
    <property type="entry name" value="HTH_TETR_2"/>
    <property type="match status" value="1"/>
</dbReference>
<accession>A0A1H3XYJ0</accession>
<dbReference type="PANTHER" id="PTHR47506:SF1">
    <property type="entry name" value="HTH-TYPE TRANSCRIPTIONAL REGULATOR YJDC"/>
    <property type="match status" value="1"/>
</dbReference>
<keyword evidence="7" id="KW-1185">Reference proteome</keyword>
<dbReference type="PRINTS" id="PR00455">
    <property type="entry name" value="HTHTETR"/>
</dbReference>
<dbReference type="InterPro" id="IPR011075">
    <property type="entry name" value="TetR_C"/>
</dbReference>
<dbReference type="AlphaFoldDB" id="A0A1H3XYJ0"/>
<evidence type="ECO:0000256" key="4">
    <source>
        <dbReference type="PROSITE-ProRule" id="PRU00335"/>
    </source>
</evidence>
<organism evidence="6 7">
    <name type="scientific">Chitinophaga terrae</name>
    <name type="common">ex Kim and Jung 2007</name>
    <dbReference type="NCBI Taxonomy" id="408074"/>
    <lineage>
        <taxon>Bacteria</taxon>
        <taxon>Pseudomonadati</taxon>
        <taxon>Bacteroidota</taxon>
        <taxon>Chitinophagia</taxon>
        <taxon>Chitinophagales</taxon>
        <taxon>Chitinophagaceae</taxon>
        <taxon>Chitinophaga</taxon>
    </lineage>
</organism>
<dbReference type="InterPro" id="IPR001647">
    <property type="entry name" value="HTH_TetR"/>
</dbReference>
<dbReference type="OrthoDB" id="9787680at2"/>
<dbReference type="RefSeq" id="WP_089758490.1">
    <property type="nucleotide sequence ID" value="NZ_BKAT01000010.1"/>
</dbReference>
<dbReference type="STRING" id="408074.SAMN05660909_00570"/>
<dbReference type="EMBL" id="FNRL01000002">
    <property type="protein sequence ID" value="SEA04310.1"/>
    <property type="molecule type" value="Genomic_DNA"/>
</dbReference>
<evidence type="ECO:0000259" key="5">
    <source>
        <dbReference type="PROSITE" id="PS50977"/>
    </source>
</evidence>
<evidence type="ECO:0000256" key="2">
    <source>
        <dbReference type="ARBA" id="ARBA00023125"/>
    </source>
</evidence>
<evidence type="ECO:0000313" key="6">
    <source>
        <dbReference type="EMBL" id="SEA04310.1"/>
    </source>
</evidence>
<dbReference type="InterPro" id="IPR036271">
    <property type="entry name" value="Tet_transcr_reg_TetR-rel_C_sf"/>
</dbReference>
<proteinExistence type="predicted"/>
<keyword evidence="2 4" id="KW-0238">DNA-binding</keyword>
<dbReference type="InterPro" id="IPR009057">
    <property type="entry name" value="Homeodomain-like_sf"/>
</dbReference>
<feature type="domain" description="HTH tetR-type" evidence="5">
    <location>
        <begin position="5"/>
        <end position="65"/>
    </location>
</feature>
<dbReference type="Proteomes" id="UP000199656">
    <property type="component" value="Unassembled WGS sequence"/>
</dbReference>
<protein>
    <submittedName>
        <fullName evidence="6">Transcriptional regulator, TetR family</fullName>
    </submittedName>
</protein>
<dbReference type="SUPFAM" id="SSF46689">
    <property type="entry name" value="Homeodomain-like"/>
    <property type="match status" value="1"/>
</dbReference>
<dbReference type="Pfam" id="PF16925">
    <property type="entry name" value="TetR_C_13"/>
    <property type="match status" value="1"/>
</dbReference>
<gene>
    <name evidence="6" type="ORF">SAMN05660909_00570</name>
</gene>
<dbReference type="Pfam" id="PF00440">
    <property type="entry name" value="TetR_N"/>
    <property type="match status" value="1"/>
</dbReference>
<evidence type="ECO:0000313" key="7">
    <source>
        <dbReference type="Proteomes" id="UP000199656"/>
    </source>
</evidence>
<name>A0A1H3XYJ0_9BACT</name>
<keyword evidence="3" id="KW-0804">Transcription</keyword>
<evidence type="ECO:0000256" key="1">
    <source>
        <dbReference type="ARBA" id="ARBA00023015"/>
    </source>
</evidence>
<dbReference type="SUPFAM" id="SSF48498">
    <property type="entry name" value="Tetracyclin repressor-like, C-terminal domain"/>
    <property type="match status" value="1"/>
</dbReference>
<feature type="DNA-binding region" description="H-T-H motif" evidence="4">
    <location>
        <begin position="28"/>
        <end position="47"/>
    </location>
</feature>
<evidence type="ECO:0000256" key="3">
    <source>
        <dbReference type="ARBA" id="ARBA00023163"/>
    </source>
</evidence>
<sequence>MGRKVTVRDKILETAATLFYNQGYVQTGINQIVAEADIAIGSLYKHFKSKNDLLYSYLEQEDIRFFTTVEEKLAQKKTPREKLMAYIDFRIDQQKTGNCTGCHFIKINAEIGRTDDEVQQLVQKHKEKQKNLIKKLVTEIQPSKNNFDAKQLTEMIFTMIEGGVVAATINGNTRSLEDIKKLADKLI</sequence>
<reference evidence="7" key="1">
    <citation type="submission" date="2016-10" db="EMBL/GenBank/DDBJ databases">
        <authorList>
            <person name="Varghese N."/>
            <person name="Submissions S."/>
        </authorList>
    </citation>
    <scope>NUCLEOTIDE SEQUENCE [LARGE SCALE GENOMIC DNA]</scope>
    <source>
        <strain evidence="7">DSM 23920</strain>
    </source>
</reference>
<dbReference type="PANTHER" id="PTHR47506">
    <property type="entry name" value="TRANSCRIPTIONAL REGULATORY PROTEIN"/>
    <property type="match status" value="1"/>
</dbReference>
<keyword evidence="1" id="KW-0805">Transcription regulation</keyword>